<dbReference type="STRING" id="56110.Oscil6304_1053"/>
<dbReference type="HOGENOM" id="CLU_345080_0_0_3"/>
<evidence type="ECO:0000259" key="2">
    <source>
        <dbReference type="Pfam" id="PF13699"/>
    </source>
</evidence>
<dbReference type="Proteomes" id="UP000010367">
    <property type="component" value="Chromosome"/>
</dbReference>
<protein>
    <recommendedName>
        <fullName evidence="2">eCIS core domain-containing protein</fullName>
    </recommendedName>
</protein>
<reference evidence="3 4" key="1">
    <citation type="submission" date="2012-06" db="EMBL/GenBank/DDBJ databases">
        <title>Finished chromosome of genome of Oscillatoria acuminata PCC 6304.</title>
        <authorList>
            <consortium name="US DOE Joint Genome Institute"/>
            <person name="Gugger M."/>
            <person name="Coursin T."/>
            <person name="Rippka R."/>
            <person name="Tandeau De Marsac N."/>
            <person name="Huntemann M."/>
            <person name="Wei C.-L."/>
            <person name="Han J."/>
            <person name="Detter J.C."/>
            <person name="Han C."/>
            <person name="Tapia R."/>
            <person name="Davenport K."/>
            <person name="Daligault H."/>
            <person name="Erkkila T."/>
            <person name="Gu W."/>
            <person name="Munk A.C.C."/>
            <person name="Teshima H."/>
            <person name="Xu Y."/>
            <person name="Chain P."/>
            <person name="Chen A."/>
            <person name="Krypides N."/>
            <person name="Mavromatis K."/>
            <person name="Markowitz V."/>
            <person name="Szeto E."/>
            <person name="Ivanova N."/>
            <person name="Mikhailova N."/>
            <person name="Ovchinnikova G."/>
            <person name="Pagani I."/>
            <person name="Pati A."/>
            <person name="Goodwin L."/>
            <person name="Peters L."/>
            <person name="Pitluck S."/>
            <person name="Woyke T."/>
            <person name="Kerfeld C."/>
        </authorList>
    </citation>
    <scope>NUCLEOTIDE SEQUENCE [LARGE SCALE GENOMIC DNA]</scope>
    <source>
        <strain evidence="3 4">PCC 6304</strain>
    </source>
</reference>
<dbReference type="InterPro" id="IPR025295">
    <property type="entry name" value="eCIS_core_dom"/>
</dbReference>
<gene>
    <name evidence="3" type="ORF">Oscil6304_1053</name>
</gene>
<keyword evidence="4" id="KW-1185">Reference proteome</keyword>
<feature type="region of interest" description="Disordered" evidence="1">
    <location>
        <begin position="1"/>
        <end position="74"/>
    </location>
</feature>
<evidence type="ECO:0000256" key="1">
    <source>
        <dbReference type="SAM" id="MobiDB-lite"/>
    </source>
</evidence>
<dbReference type="RefSeq" id="WP_015147432.1">
    <property type="nucleotide sequence ID" value="NC_019693.1"/>
</dbReference>
<dbReference type="AlphaFoldDB" id="K9TD42"/>
<feature type="region of interest" description="Disordered" evidence="1">
    <location>
        <begin position="280"/>
        <end position="299"/>
    </location>
</feature>
<dbReference type="OrthoDB" id="436117at2"/>
<dbReference type="KEGG" id="oac:Oscil6304_1053"/>
<organism evidence="3 4">
    <name type="scientific">Oscillatoria acuminata PCC 6304</name>
    <dbReference type="NCBI Taxonomy" id="56110"/>
    <lineage>
        <taxon>Bacteria</taxon>
        <taxon>Bacillati</taxon>
        <taxon>Cyanobacteriota</taxon>
        <taxon>Cyanophyceae</taxon>
        <taxon>Oscillatoriophycideae</taxon>
        <taxon>Oscillatoriales</taxon>
        <taxon>Oscillatoriaceae</taxon>
        <taxon>Oscillatoria</taxon>
    </lineage>
</organism>
<dbReference type="PATRIC" id="fig|56110.3.peg.1270"/>
<name>K9TD42_9CYAN</name>
<feature type="region of interest" description="Disordered" evidence="1">
    <location>
        <begin position="128"/>
        <end position="156"/>
    </location>
</feature>
<dbReference type="Pfam" id="PF13699">
    <property type="entry name" value="eCIS_core"/>
    <property type="match status" value="1"/>
</dbReference>
<sequence length="819" mass="91488">MATGRQIQKKAQSNATPTPVTGIFKPRPFARAAEPEAATAPELQTKTELGQVRGDRLSRIDFSTPPPIQPKLAIGAPDDKYEQEADTIARKVVQQMSTPTPPDANGGGDAVQRQMFSTPSIMRLTVQRRKAREGGEASSDLESTISQARSSGMPLGEPIRRQMEGVFGADFSSVRVHTNNTADTLNRSLSARAFTTGNNIFFKQGEYNLSSSSGKELLAHELTHGVQQSGSSTIQCKLTPDQIKHANRIRKARGLKLLPVEEAQDLNTVEEASEAVPASVPAASVPAASAPSPPSDAKRKGAQFNIIQDYSWIRDTLQECQSWDNIKQKFASQKDSMWQFFDFRQWYVDSLINVLRDMYPGLIAKSVGSQDPTSDYDITISTPGSGDDVEAIQWFNTQVRKEFGVEPGTLFDTNLYAKDYLQVKENIDETAIAEQNSDTDLEQPDGAFGAMGHLSQDVAALVKQRRYMKQVEWDRYVDDVVQSINDPERKKLTRLQYEEADSVYQIFAHELLQEVEKESGLPEKIEEHSIKLGPEEEAALSQIKSPDDKLRSIIRQQLLGSEKLQAITHDNPDLVLQKSNELYLTRMRKVRQLQLTIRELGTQDKFVEQVKVLKAQVKQILGEACFFAAEAYHSEGAVKHIVAGIQGAKNPEQKAAIMSSLKPEHFLQSFNEQLGDFLKDLNHYAGEPDGKIFYRSSKYLYRLFLAVAELRQYQFTENNFALKIEEQRGNSDEIAKKINKDLVEIRKGNKADLDTDDKKNQAAEAAMQTILGVNKASELKIKILQMSTEFNTLVRTRASELSAPSLETSQTYFGNIVQN</sequence>
<dbReference type="EMBL" id="CP003607">
    <property type="protein sequence ID" value="AFY80782.1"/>
    <property type="molecule type" value="Genomic_DNA"/>
</dbReference>
<proteinExistence type="predicted"/>
<dbReference type="InParanoid" id="K9TD42"/>
<evidence type="ECO:0000313" key="3">
    <source>
        <dbReference type="EMBL" id="AFY80782.1"/>
    </source>
</evidence>
<accession>K9TD42</accession>
<feature type="compositionally biased region" description="Low complexity" evidence="1">
    <location>
        <begin position="280"/>
        <end position="290"/>
    </location>
</feature>
<evidence type="ECO:0000313" key="4">
    <source>
        <dbReference type="Proteomes" id="UP000010367"/>
    </source>
</evidence>
<feature type="domain" description="eCIS core" evidence="2">
    <location>
        <begin position="154"/>
        <end position="230"/>
    </location>
</feature>
<dbReference type="eggNOG" id="COG0656">
    <property type="taxonomic scope" value="Bacteria"/>
</dbReference>
<feature type="compositionally biased region" description="Low complexity" evidence="1">
    <location>
        <begin position="26"/>
        <end position="42"/>
    </location>
</feature>
<feature type="compositionally biased region" description="Polar residues" evidence="1">
    <location>
        <begin position="140"/>
        <end position="150"/>
    </location>
</feature>
<feature type="compositionally biased region" description="Polar residues" evidence="1">
    <location>
        <begin position="1"/>
        <end position="19"/>
    </location>
</feature>